<sequence>MIKLKPLLPPQVGK</sequence>
<comment type="caution">
    <text evidence="1">The sequence shown here is derived from an EMBL/GenBank/DDBJ whole genome shotgun (WGS) entry which is preliminary data.</text>
</comment>
<evidence type="ECO:0000313" key="1">
    <source>
        <dbReference type="EMBL" id="KAH0924876.1"/>
    </source>
</evidence>
<keyword evidence="2" id="KW-1185">Reference proteome</keyword>
<protein>
    <submittedName>
        <fullName evidence="1">Uncharacterized protein</fullName>
    </submittedName>
</protein>
<gene>
    <name evidence="1" type="ORF">HID58_017132</name>
</gene>
<name>A0ABQ8D8Z7_BRANA</name>
<dbReference type="EMBL" id="JAGKQM010000005">
    <property type="protein sequence ID" value="KAH0924876.1"/>
    <property type="molecule type" value="Genomic_DNA"/>
</dbReference>
<dbReference type="Proteomes" id="UP000824890">
    <property type="component" value="Unassembled WGS sequence"/>
</dbReference>
<reference evidence="1 2" key="1">
    <citation type="submission" date="2021-05" db="EMBL/GenBank/DDBJ databases">
        <title>Genome Assembly of Synthetic Allotetraploid Brassica napus Reveals Homoeologous Exchanges between Subgenomes.</title>
        <authorList>
            <person name="Davis J.T."/>
        </authorList>
    </citation>
    <scope>NUCLEOTIDE SEQUENCE [LARGE SCALE GENOMIC DNA]</scope>
    <source>
        <strain evidence="2">cv. Da-Ae</strain>
        <tissue evidence="1">Seedling</tissue>
    </source>
</reference>
<evidence type="ECO:0000313" key="2">
    <source>
        <dbReference type="Proteomes" id="UP000824890"/>
    </source>
</evidence>
<accession>A0ABQ8D8Z7</accession>
<organism evidence="1 2">
    <name type="scientific">Brassica napus</name>
    <name type="common">Rape</name>
    <dbReference type="NCBI Taxonomy" id="3708"/>
    <lineage>
        <taxon>Eukaryota</taxon>
        <taxon>Viridiplantae</taxon>
        <taxon>Streptophyta</taxon>
        <taxon>Embryophyta</taxon>
        <taxon>Tracheophyta</taxon>
        <taxon>Spermatophyta</taxon>
        <taxon>Magnoliopsida</taxon>
        <taxon>eudicotyledons</taxon>
        <taxon>Gunneridae</taxon>
        <taxon>Pentapetalae</taxon>
        <taxon>rosids</taxon>
        <taxon>malvids</taxon>
        <taxon>Brassicales</taxon>
        <taxon>Brassicaceae</taxon>
        <taxon>Brassiceae</taxon>
        <taxon>Brassica</taxon>
    </lineage>
</organism>
<proteinExistence type="predicted"/>